<dbReference type="InterPro" id="IPR011993">
    <property type="entry name" value="PH-like_dom_sf"/>
</dbReference>
<dbReference type="AlphaFoldDB" id="A0A9Q0LDC5"/>
<dbReference type="Proteomes" id="UP001149090">
    <property type="component" value="Unassembled WGS sequence"/>
</dbReference>
<sequence length="626" mass="74377">MIVYGLFGKKKEKDSNQKQIPRQINKERRKTVVSPKENKQNEKPKKRRNGVIQVATKDSHFLKSVQKKVIHIENEQLIESAKNVTIIYNKNTESQLNILGELILTSYRLYFIPDDESIYNNQLSEELPDILMELLKELKNRRTKSRKEYSYGIKVVCKDFRTYRFIFFKKIIVEEKFLLKFFQRAFISDVRKTFSFFHKNSEIKDLGWSIYDPVKEYQRQGLIFESGDWRIYDINKDYSLCPTYPRIFGFPSKMEQKIKDCSKFRTKNRLPVLTWKSPDSEAVLCRSSQPKTGFADSRNANDEKLLKNIRKLNSKGFKLQIFDCRPKANAVTNKAKGGGFENTDFYSDCKLTFLGIDNIHVMRGSLKKLIKISQNAVLNDKKWLTKLEETNWFLHLQKIVYWSTVTAKYIEDKYSILVHCSDGWDRTAQVCSLAELILDPYYRTFNGFIVLIEKDWLSFGHKFSQRHGHADKKSKDKQRSPVFLQWMDCVYQFWRQYPNAFEFNEDFLLGVIEHVYSLRFGTFLGNCDKERNDFELSKYTYSLWTYMNQRKDIYLNQVYSPISGSLYPSSFLRHFSYWERLYMKGMTEAGLHSSDEKILNINQTWQYLMENTQKLKSENDKIHKNY</sequence>
<gene>
    <name evidence="6" type="ORF">M0811_11472</name>
</gene>
<evidence type="ECO:0000313" key="7">
    <source>
        <dbReference type="Proteomes" id="UP001149090"/>
    </source>
</evidence>
<dbReference type="PROSITE" id="PS00383">
    <property type="entry name" value="TYR_PHOSPHATASE_1"/>
    <property type="match status" value="1"/>
</dbReference>
<dbReference type="InterPro" id="IPR030564">
    <property type="entry name" value="Myotubularin"/>
</dbReference>
<dbReference type="EMBL" id="JAPDFW010000102">
    <property type="protein sequence ID" value="KAJ5069810.1"/>
    <property type="molecule type" value="Genomic_DNA"/>
</dbReference>
<dbReference type="OrthoDB" id="271628at2759"/>
<evidence type="ECO:0000256" key="1">
    <source>
        <dbReference type="ARBA" id="ARBA00007471"/>
    </source>
</evidence>
<dbReference type="InterPro" id="IPR010569">
    <property type="entry name" value="Myotubularin-like_Pase_dom"/>
</dbReference>
<evidence type="ECO:0000256" key="2">
    <source>
        <dbReference type="PIRSR" id="PIRSR630564-1"/>
    </source>
</evidence>
<evidence type="ECO:0000259" key="5">
    <source>
        <dbReference type="PROSITE" id="PS51339"/>
    </source>
</evidence>
<dbReference type="SUPFAM" id="SSF50729">
    <property type="entry name" value="PH domain-like"/>
    <property type="match status" value="1"/>
</dbReference>
<feature type="binding site" evidence="3">
    <location>
        <begin position="333"/>
        <end position="336"/>
    </location>
    <ligand>
        <name>substrate</name>
    </ligand>
</feature>
<comment type="similarity">
    <text evidence="1">Belongs to the protein-tyrosine phosphatase family. Non-receptor class myotubularin subfamily.</text>
</comment>
<feature type="binding site" evidence="3">
    <location>
        <begin position="420"/>
        <end position="426"/>
    </location>
    <ligand>
        <name>substrate</name>
    </ligand>
</feature>
<organism evidence="6 7">
    <name type="scientific">Anaeramoeba ignava</name>
    <name type="common">Anaerobic marine amoeba</name>
    <dbReference type="NCBI Taxonomy" id="1746090"/>
    <lineage>
        <taxon>Eukaryota</taxon>
        <taxon>Metamonada</taxon>
        <taxon>Anaeramoebidae</taxon>
        <taxon>Anaeramoeba</taxon>
    </lineage>
</organism>
<dbReference type="SMART" id="SM00404">
    <property type="entry name" value="PTPc_motif"/>
    <property type="match status" value="1"/>
</dbReference>
<dbReference type="InterPro" id="IPR003595">
    <property type="entry name" value="Tyr_Pase_cat"/>
</dbReference>
<evidence type="ECO:0000313" key="6">
    <source>
        <dbReference type="EMBL" id="KAJ5069810.1"/>
    </source>
</evidence>
<dbReference type="Pfam" id="PF06602">
    <property type="entry name" value="Myotub-related"/>
    <property type="match status" value="1"/>
</dbReference>
<accession>A0A9Q0LDC5</accession>
<dbReference type="GO" id="GO:0005737">
    <property type="term" value="C:cytoplasm"/>
    <property type="evidence" value="ECO:0007669"/>
    <property type="project" value="TreeGrafter"/>
</dbReference>
<dbReference type="SUPFAM" id="SSF52799">
    <property type="entry name" value="(Phosphotyrosine protein) phosphatases II"/>
    <property type="match status" value="1"/>
</dbReference>
<dbReference type="InterPro" id="IPR016130">
    <property type="entry name" value="Tyr_Pase_AS"/>
</dbReference>
<dbReference type="Gene3D" id="2.30.29.30">
    <property type="entry name" value="Pleckstrin-homology domain (PH domain)/Phosphotyrosine-binding domain (PTB)"/>
    <property type="match status" value="1"/>
</dbReference>
<dbReference type="PANTHER" id="PTHR10807">
    <property type="entry name" value="MYOTUBULARIN-RELATED"/>
    <property type="match status" value="1"/>
</dbReference>
<dbReference type="OMA" id="WRATKIN"/>
<dbReference type="PROSITE" id="PS51339">
    <property type="entry name" value="PPASE_MYOTUBULARIN"/>
    <property type="match status" value="1"/>
</dbReference>
<evidence type="ECO:0000256" key="3">
    <source>
        <dbReference type="PIRSR" id="PIRSR630564-2"/>
    </source>
</evidence>
<proteinExistence type="inferred from homology"/>
<feature type="binding site" evidence="3">
    <location>
        <begin position="358"/>
        <end position="359"/>
    </location>
    <ligand>
        <name>substrate</name>
    </ligand>
</feature>
<dbReference type="InterPro" id="IPR029021">
    <property type="entry name" value="Prot-tyrosine_phosphatase-like"/>
</dbReference>
<name>A0A9Q0LDC5_ANAIG</name>
<protein>
    <submittedName>
        <fullName evidence="6">Myotubularin-related</fullName>
    </submittedName>
</protein>
<feature type="region of interest" description="Disordered" evidence="4">
    <location>
        <begin position="7"/>
        <end position="49"/>
    </location>
</feature>
<reference evidence="6" key="1">
    <citation type="submission" date="2022-10" db="EMBL/GenBank/DDBJ databases">
        <title>Novel sulphate-reducing endosymbionts in the free-living metamonad Anaeramoeba.</title>
        <authorList>
            <person name="Jerlstrom-Hultqvist J."/>
            <person name="Cepicka I."/>
            <person name="Gallot-Lavallee L."/>
            <person name="Salas-Leiva D."/>
            <person name="Curtis B.A."/>
            <person name="Zahonova K."/>
            <person name="Pipaliya S."/>
            <person name="Dacks J."/>
            <person name="Roger A.J."/>
        </authorList>
    </citation>
    <scope>NUCLEOTIDE SEQUENCE</scope>
    <source>
        <strain evidence="6">BMAN</strain>
    </source>
</reference>
<feature type="domain" description="Myotubularin phosphatase" evidence="5">
    <location>
        <begin position="207"/>
        <end position="582"/>
    </location>
</feature>
<keyword evidence="7" id="KW-1185">Reference proteome</keyword>
<evidence type="ECO:0000256" key="4">
    <source>
        <dbReference type="SAM" id="MobiDB-lite"/>
    </source>
</evidence>
<feature type="active site" description="Phosphocysteine intermediate" evidence="2">
    <location>
        <position position="420"/>
    </location>
</feature>
<comment type="caution">
    <text evidence="6">The sequence shown here is derived from an EMBL/GenBank/DDBJ whole genome shotgun (WGS) entry which is preliminary data.</text>
</comment>